<feature type="compositionally biased region" description="Low complexity" evidence="1">
    <location>
        <begin position="196"/>
        <end position="211"/>
    </location>
</feature>
<reference evidence="2" key="1">
    <citation type="submission" date="2023-06" db="EMBL/GenBank/DDBJ databases">
        <title>Genome-scale phylogeny and comparative genomics of the fungal order Sordariales.</title>
        <authorList>
            <consortium name="Lawrence Berkeley National Laboratory"/>
            <person name="Hensen N."/>
            <person name="Bonometti L."/>
            <person name="Westerberg I."/>
            <person name="Brannstrom I.O."/>
            <person name="Guillou S."/>
            <person name="Cros-Aarteil S."/>
            <person name="Calhoun S."/>
            <person name="Haridas S."/>
            <person name="Kuo A."/>
            <person name="Mondo S."/>
            <person name="Pangilinan J."/>
            <person name="Riley R."/>
            <person name="LaButti K."/>
            <person name="Andreopoulos B."/>
            <person name="Lipzen A."/>
            <person name="Chen C."/>
            <person name="Yanf M."/>
            <person name="Daum C."/>
            <person name="Ng V."/>
            <person name="Clum A."/>
            <person name="Steindorff A."/>
            <person name="Ohm R."/>
            <person name="Martin F."/>
            <person name="Silar P."/>
            <person name="Natvig D."/>
            <person name="Lalanne C."/>
            <person name="Gautier V."/>
            <person name="Ament-velasquez S.L."/>
            <person name="Kruys A."/>
            <person name="Hutchinson M.I."/>
            <person name="Powell A.J."/>
            <person name="Barry K."/>
            <person name="Miller A.N."/>
            <person name="Grigoriev I.V."/>
            <person name="Debuchy R."/>
            <person name="Gladieux P."/>
            <person name="Thoren M.H."/>
            <person name="Johannesson H."/>
        </authorList>
    </citation>
    <scope>NUCLEOTIDE SEQUENCE</scope>
    <source>
        <strain evidence="2">SMH3391-2</strain>
    </source>
</reference>
<feature type="compositionally biased region" description="Polar residues" evidence="1">
    <location>
        <begin position="95"/>
        <end position="113"/>
    </location>
</feature>
<dbReference type="Proteomes" id="UP001174934">
    <property type="component" value="Unassembled WGS sequence"/>
</dbReference>
<accession>A0AA40C918</accession>
<proteinExistence type="predicted"/>
<comment type="caution">
    <text evidence="2">The sequence shown here is derived from an EMBL/GenBank/DDBJ whole genome shotgun (WGS) entry which is preliminary data.</text>
</comment>
<sequence>MPSIRLPPDSNVAFDSPPSGLHFPEAFRNYIYFALVAVAITLAVSKAFLSLPEIVSSRIRTSSNKHQHHLLQNSTSQEPAALYSREQTVVSLRNPTRTRASKNSSSLILGNQQRGKKPCQKGVSQQPVIAAADVLLGSRTGLFGPPCQVPAMDEDDTSQMKDHSWSALTTSRGVSTNADIRADTEHPTDPSSSDTGSWSNSRSRGGRSPRSLPQHPSTRHNSGSSDGASGQGFMGKGEGKESAESHSSWTDTAQGATWSDEIMASQLGGSFDGSGSSRDVGFADVDYTTSAHFYHDTRPPPLSPQGGSTFLFQDRHPSYAISIPPKLETSYIHRANPSSYFTASTSTDILSSSPRSTTDTPRRRSSTKRVSVGIPIPNATSASSSTETMTSGVTFSPSSYPPTSPLLPPPPPGYEVPYNYQFVGGPGRHGLSSAQHDMELVDAATSVTHDAAGHCWQRHTRVYGGGVCLACLAATEGEGGFYGDKVPLADRR</sequence>
<organism evidence="2 3">
    <name type="scientific">Bombardia bombarda</name>
    <dbReference type="NCBI Taxonomy" id="252184"/>
    <lineage>
        <taxon>Eukaryota</taxon>
        <taxon>Fungi</taxon>
        <taxon>Dikarya</taxon>
        <taxon>Ascomycota</taxon>
        <taxon>Pezizomycotina</taxon>
        <taxon>Sordariomycetes</taxon>
        <taxon>Sordariomycetidae</taxon>
        <taxon>Sordariales</taxon>
        <taxon>Lasiosphaeriaceae</taxon>
        <taxon>Bombardia</taxon>
    </lineage>
</organism>
<name>A0AA40C918_9PEZI</name>
<protein>
    <submittedName>
        <fullName evidence="2">Uncharacterized protein</fullName>
    </submittedName>
</protein>
<keyword evidence="3" id="KW-1185">Reference proteome</keyword>
<feature type="region of interest" description="Disordered" evidence="1">
    <location>
        <begin position="344"/>
        <end position="404"/>
    </location>
</feature>
<evidence type="ECO:0000256" key="1">
    <source>
        <dbReference type="SAM" id="MobiDB-lite"/>
    </source>
</evidence>
<feature type="region of interest" description="Disordered" evidence="1">
    <location>
        <begin position="95"/>
        <end position="123"/>
    </location>
</feature>
<feature type="region of interest" description="Disordered" evidence="1">
    <location>
        <begin position="146"/>
        <end position="253"/>
    </location>
</feature>
<feature type="compositionally biased region" description="Polar residues" evidence="1">
    <location>
        <begin position="214"/>
        <end position="228"/>
    </location>
</feature>
<gene>
    <name evidence="2" type="ORF">B0T17DRAFT_615260</name>
</gene>
<evidence type="ECO:0000313" key="2">
    <source>
        <dbReference type="EMBL" id="KAK0629495.1"/>
    </source>
</evidence>
<dbReference type="EMBL" id="JAULSR010000002">
    <property type="protein sequence ID" value="KAK0629495.1"/>
    <property type="molecule type" value="Genomic_DNA"/>
</dbReference>
<feature type="compositionally biased region" description="Polar residues" evidence="1">
    <location>
        <begin position="166"/>
        <end position="178"/>
    </location>
</feature>
<dbReference type="AlphaFoldDB" id="A0AA40C918"/>
<feature type="compositionally biased region" description="Low complexity" evidence="1">
    <location>
        <begin position="379"/>
        <end position="391"/>
    </location>
</feature>
<evidence type="ECO:0000313" key="3">
    <source>
        <dbReference type="Proteomes" id="UP001174934"/>
    </source>
</evidence>